<gene>
    <name evidence="1" type="ORF">CYG68_01865</name>
</gene>
<dbReference type="AlphaFoldDB" id="A0A8I0PRD9"/>
<name>A0A8I0PRD9_MORMO</name>
<protein>
    <submittedName>
        <fullName evidence="1">Uncharacterized protein</fullName>
    </submittedName>
</protein>
<reference evidence="1" key="1">
    <citation type="submission" date="2017-12" db="EMBL/GenBank/DDBJ databases">
        <title>Genome sequencing and analysis.</title>
        <authorList>
            <person name="Huang Y.-T."/>
        </authorList>
    </citation>
    <scope>NUCLEOTIDE SEQUENCE</scope>
    <source>
        <strain evidence="1">VGH116</strain>
    </source>
</reference>
<organism evidence="1 2">
    <name type="scientific">Morganella morganii</name>
    <name type="common">Proteus morganii</name>
    <dbReference type="NCBI Taxonomy" id="582"/>
    <lineage>
        <taxon>Bacteria</taxon>
        <taxon>Pseudomonadati</taxon>
        <taxon>Pseudomonadota</taxon>
        <taxon>Gammaproteobacteria</taxon>
        <taxon>Enterobacterales</taxon>
        <taxon>Morganellaceae</taxon>
        <taxon>Morganella</taxon>
    </lineage>
</organism>
<comment type="caution">
    <text evidence="1">The sequence shown here is derived from an EMBL/GenBank/DDBJ whole genome shotgun (WGS) entry which is preliminary data.</text>
</comment>
<dbReference type="RefSeq" id="WP_423241610.1">
    <property type="nucleotide sequence ID" value="NZ_PKLF01000002.1"/>
</dbReference>
<dbReference type="EMBL" id="PKLF01000002">
    <property type="protein sequence ID" value="MBE8611176.1"/>
    <property type="molecule type" value="Genomic_DNA"/>
</dbReference>
<proteinExistence type="predicted"/>
<dbReference type="NCBIfam" id="NF045478">
    <property type="entry name" value="XF1762_fam"/>
    <property type="match status" value="1"/>
</dbReference>
<evidence type="ECO:0000313" key="2">
    <source>
        <dbReference type="Proteomes" id="UP000650477"/>
    </source>
</evidence>
<accession>A0A8I0PRD9</accession>
<sequence>MTDAALILRPVSLRAANEYISDNHRHHGRCQGYKFAIGLFNGAGNMVGIVVVGRPVSRILDDGVSAEVTRLCTDGSRNACSKLYSAAWRAAKAMGYRRMFTYTLASETGVSLKASGWRKDIQVNGRSWDTPSRRRTDKHPTEDKQRWVVIA</sequence>
<dbReference type="InterPro" id="IPR053780">
    <property type="entry name" value="Gp66-like"/>
</dbReference>
<dbReference type="Proteomes" id="UP000650477">
    <property type="component" value="Unassembled WGS sequence"/>
</dbReference>
<evidence type="ECO:0000313" key="1">
    <source>
        <dbReference type="EMBL" id="MBE8611176.1"/>
    </source>
</evidence>